<dbReference type="EMBL" id="FOAN01000002">
    <property type="protein sequence ID" value="SEK79008.1"/>
    <property type="molecule type" value="Genomic_DNA"/>
</dbReference>
<dbReference type="Pfam" id="PF00656">
    <property type="entry name" value="Peptidase_C14"/>
    <property type="match status" value="1"/>
</dbReference>
<feature type="compositionally biased region" description="Basic and acidic residues" evidence="1">
    <location>
        <begin position="333"/>
        <end position="345"/>
    </location>
</feature>
<dbReference type="InterPro" id="IPR052039">
    <property type="entry name" value="Caspase-related_regulators"/>
</dbReference>
<organism evidence="3 4">
    <name type="scientific">Bosea lupini</name>
    <dbReference type="NCBI Taxonomy" id="1036779"/>
    <lineage>
        <taxon>Bacteria</taxon>
        <taxon>Pseudomonadati</taxon>
        <taxon>Pseudomonadota</taxon>
        <taxon>Alphaproteobacteria</taxon>
        <taxon>Hyphomicrobiales</taxon>
        <taxon>Boseaceae</taxon>
        <taxon>Bosea</taxon>
    </lineage>
</organism>
<dbReference type="PROSITE" id="PS50208">
    <property type="entry name" value="CASPASE_P20"/>
    <property type="match status" value="1"/>
</dbReference>
<protein>
    <submittedName>
        <fullName evidence="3">Caspase domain-containing protein</fullName>
    </submittedName>
</protein>
<dbReference type="InterPro" id="IPR001309">
    <property type="entry name" value="Pept_C14_p20"/>
</dbReference>
<dbReference type="GO" id="GO:0006508">
    <property type="term" value="P:proteolysis"/>
    <property type="evidence" value="ECO:0007669"/>
    <property type="project" value="InterPro"/>
</dbReference>
<dbReference type="Gene3D" id="3.40.50.1460">
    <property type="match status" value="1"/>
</dbReference>
<name>A0A1H7JWP8_9HYPH</name>
<dbReference type="OrthoDB" id="9816009at2"/>
<evidence type="ECO:0000259" key="2">
    <source>
        <dbReference type="PROSITE" id="PS50208"/>
    </source>
</evidence>
<dbReference type="PANTHER" id="PTHR22576">
    <property type="entry name" value="MUCOSA ASSOCIATED LYMPHOID TISSUE LYMPHOMA TRANSLOCATION PROTEIN 1/PARACASPASE"/>
    <property type="match status" value="1"/>
</dbReference>
<evidence type="ECO:0000313" key="4">
    <source>
        <dbReference type="Proteomes" id="UP000199664"/>
    </source>
</evidence>
<gene>
    <name evidence="3" type="ORF">SAMN04515666_1025</name>
</gene>
<dbReference type="SUPFAM" id="SSF52129">
    <property type="entry name" value="Caspase-like"/>
    <property type="match status" value="1"/>
</dbReference>
<dbReference type="STRING" id="1036779.SAMN04515666_1025"/>
<dbReference type="PANTHER" id="PTHR22576:SF37">
    <property type="entry name" value="MUCOSA-ASSOCIATED LYMPHOID TISSUE LYMPHOMA TRANSLOCATION PROTEIN 1"/>
    <property type="match status" value="1"/>
</dbReference>
<accession>A0A1H7JWP8</accession>
<dbReference type="InterPro" id="IPR029030">
    <property type="entry name" value="Caspase-like_dom_sf"/>
</dbReference>
<feature type="domain" description="Caspase family p20" evidence="2">
    <location>
        <begin position="39"/>
        <end position="116"/>
    </location>
</feature>
<feature type="region of interest" description="Disordered" evidence="1">
    <location>
        <begin position="333"/>
        <end position="355"/>
    </location>
</feature>
<keyword evidence="4" id="KW-1185">Reference proteome</keyword>
<proteinExistence type="predicted"/>
<evidence type="ECO:0000313" key="3">
    <source>
        <dbReference type="EMBL" id="SEK79008.1"/>
    </source>
</evidence>
<reference evidence="4" key="1">
    <citation type="submission" date="2016-10" db="EMBL/GenBank/DDBJ databases">
        <authorList>
            <person name="Varghese N."/>
            <person name="Submissions S."/>
        </authorList>
    </citation>
    <scope>NUCLEOTIDE SEQUENCE [LARGE SCALE GENOMIC DNA]</scope>
    <source>
        <strain evidence="4">LMG 26383,CCUG 61248,R- 45681</strain>
    </source>
</reference>
<dbReference type="AlphaFoldDB" id="A0A1H7JWP8"/>
<dbReference type="Proteomes" id="UP000199664">
    <property type="component" value="Unassembled WGS sequence"/>
</dbReference>
<sequence>MRFGNGLTGLWRRREACHRLSLFVFGLLLTASAAVAQQERRVALIVGVGAYRNVPALPNPPNDARDLGAVLDRLGFETETLVDPDRLALEAGVRRLGQRARGADAAFFFFAGHGLEASGRNWLLPAPAEIRSDRDLRFEALDVDSVLEQLDGAARLSILVLDACRDNPFRKRLQASGRGAPAASGLGQASATVGTLLAFATAPGTVADDGRGRNSPFTTALLKRIETPGLEIRQLMAEVRREVREATQGRQVPWENSALEGSFYFRAAAASTPAPAAAPSAAAQAPGTAVPGAETVFWESVRSSRNPADLRAYLARFPAGVFASLARNRLEEMERNRSPDLRRPDASSATALDPATPEGREALLLSVLSLDRTVPRGRLEAQVRALQAYQESKQHRAIAISPKQQRSFRVAESPSAAAAEELALERCQLRNDEPCVLFAVNEAFRTPQQGGEWPRRDMERLRHEGPYRPDKVPAITAERRKEADIAGYGRAREPKAMAIHPLGRIFVRTGAASALAAETEALKVCNDDPARDGATGSCLLYAAGNTVVLPGHHTAPLATDPAGAARPTSGR</sequence>
<dbReference type="InterPro" id="IPR011600">
    <property type="entry name" value="Pept_C14_caspase"/>
</dbReference>
<evidence type="ECO:0000256" key="1">
    <source>
        <dbReference type="SAM" id="MobiDB-lite"/>
    </source>
</evidence>
<dbReference type="RefSeq" id="WP_091830662.1">
    <property type="nucleotide sequence ID" value="NZ_FOAN01000002.1"/>
</dbReference>
<dbReference type="GO" id="GO:0004197">
    <property type="term" value="F:cysteine-type endopeptidase activity"/>
    <property type="evidence" value="ECO:0007669"/>
    <property type="project" value="InterPro"/>
</dbReference>